<gene>
    <name evidence="1" type="ORF">E3J48_05020</name>
</gene>
<dbReference type="AlphaFoldDB" id="A0A523W4M3"/>
<comment type="caution">
    <text evidence="1">The sequence shown here is derived from an EMBL/GenBank/DDBJ whole genome shotgun (WGS) entry which is preliminary data.</text>
</comment>
<protein>
    <submittedName>
        <fullName evidence="1">Uncharacterized protein</fullName>
    </submittedName>
</protein>
<name>A0A523W4M3_UNCAE</name>
<reference evidence="1 2" key="1">
    <citation type="submission" date="2019-03" db="EMBL/GenBank/DDBJ databases">
        <title>Metabolic potential of uncultured bacteria and archaea associated with petroleum seepage in deep-sea sediments.</title>
        <authorList>
            <person name="Dong X."/>
            <person name="Hubert C."/>
        </authorList>
    </citation>
    <scope>NUCLEOTIDE SEQUENCE [LARGE SCALE GENOMIC DNA]</scope>
    <source>
        <strain evidence="1">E29_bin52</strain>
    </source>
</reference>
<sequence>MPGGHGNRYMYYLTGLPGWMRFGFSPGWLGRSSTGLGPAASFLATGQWPTPQAQAYWQTMQAGGGPYPAFGGWGGIPYAFTPPVGTDPGAAPFATWQDPK</sequence>
<evidence type="ECO:0000313" key="2">
    <source>
        <dbReference type="Proteomes" id="UP000319130"/>
    </source>
</evidence>
<dbReference type="Proteomes" id="UP000319130">
    <property type="component" value="Unassembled WGS sequence"/>
</dbReference>
<accession>A0A523W4M3</accession>
<evidence type="ECO:0000313" key="1">
    <source>
        <dbReference type="EMBL" id="TET61978.1"/>
    </source>
</evidence>
<proteinExistence type="predicted"/>
<organism evidence="1 2">
    <name type="scientific">Aerophobetes bacterium</name>
    <dbReference type="NCBI Taxonomy" id="2030807"/>
    <lineage>
        <taxon>Bacteria</taxon>
        <taxon>Candidatus Aerophobota</taxon>
    </lineage>
</organism>
<dbReference type="EMBL" id="SOIZ01000216">
    <property type="protein sequence ID" value="TET61978.1"/>
    <property type="molecule type" value="Genomic_DNA"/>
</dbReference>